<dbReference type="AlphaFoldDB" id="A0A0T5Z174"/>
<dbReference type="EMBL" id="LDXT01000040">
    <property type="protein sequence ID" value="KRT56576.1"/>
    <property type="molecule type" value="Genomic_DNA"/>
</dbReference>
<dbReference type="RefSeq" id="WP_057957051.1">
    <property type="nucleotide sequence ID" value="NZ_KQ556989.1"/>
</dbReference>
<keyword evidence="5" id="KW-1185">Reference proteome</keyword>
<evidence type="ECO:0000313" key="5">
    <source>
        <dbReference type="Proteomes" id="UP000051634"/>
    </source>
</evidence>
<dbReference type="Proteomes" id="UP000051276">
    <property type="component" value="Unassembled WGS sequence"/>
</dbReference>
<dbReference type="STRING" id="54398.Ga0074115_1576"/>
<sequence length="97" mass="11435">MYAVFTRLKILAKRIIAFAITLIAGFIAAYAIAMPMQYLVQRLVSHDYSNPPSLWEAWYLWPIFILMFGLTVYFQNRSYKWLARRFGIPMKCRLGGY</sequence>
<dbReference type="EMBL" id="LMXI01000678">
    <property type="protein sequence ID" value="KRT56719.1"/>
    <property type="molecule type" value="Genomic_DNA"/>
</dbReference>
<name>A0A0T5Z174_9GAMM</name>
<protein>
    <submittedName>
        <fullName evidence="2">Uncharacterized protein</fullName>
    </submittedName>
</protein>
<evidence type="ECO:0000256" key="1">
    <source>
        <dbReference type="SAM" id="Phobius"/>
    </source>
</evidence>
<evidence type="ECO:0000313" key="2">
    <source>
        <dbReference type="EMBL" id="KRT56576.1"/>
    </source>
</evidence>
<keyword evidence="1" id="KW-1133">Transmembrane helix</keyword>
<accession>A0A0T5Z174</accession>
<feature type="transmembrane region" description="Helical" evidence="1">
    <location>
        <begin position="58"/>
        <end position="75"/>
    </location>
</feature>
<evidence type="ECO:0000313" key="4">
    <source>
        <dbReference type="Proteomes" id="UP000051276"/>
    </source>
</evidence>
<reference evidence="4 5" key="1">
    <citation type="submission" date="2015-11" db="EMBL/GenBank/DDBJ databases">
        <title>The genome of Candidatus Endoriftia persephone in Ridgeia piscesae and population structure of the North Eastern Pacific vestimentiferan symbionts.</title>
        <authorList>
            <person name="Perez M."/>
            <person name="Juniper K.S."/>
        </authorList>
    </citation>
    <scope>NUCLEOTIDE SEQUENCE [LARGE SCALE GENOMIC DNA]</scope>
    <source>
        <strain evidence="3">Ind10</strain>
        <strain evidence="2">Ind11</strain>
    </source>
</reference>
<dbReference type="Proteomes" id="UP000051634">
    <property type="component" value="Unassembled WGS sequence"/>
</dbReference>
<keyword evidence="1" id="KW-0812">Transmembrane</keyword>
<feature type="transmembrane region" description="Helical" evidence="1">
    <location>
        <begin position="15"/>
        <end position="38"/>
    </location>
</feature>
<keyword evidence="1" id="KW-0472">Membrane</keyword>
<proteinExistence type="predicted"/>
<organism evidence="2 5">
    <name type="scientific">endosymbiont of Ridgeia piscesae</name>
    <dbReference type="NCBI Taxonomy" id="54398"/>
    <lineage>
        <taxon>Bacteria</taxon>
        <taxon>Pseudomonadati</taxon>
        <taxon>Pseudomonadota</taxon>
        <taxon>Gammaproteobacteria</taxon>
        <taxon>sulfur-oxidizing symbionts</taxon>
    </lineage>
</organism>
<evidence type="ECO:0000313" key="3">
    <source>
        <dbReference type="EMBL" id="KRT56719.1"/>
    </source>
</evidence>
<gene>
    <name evidence="2" type="ORF">Ga0074115_1576</name>
    <name evidence="3" type="ORF">Ga0076813_10163</name>
</gene>
<comment type="caution">
    <text evidence="2">The sequence shown here is derived from an EMBL/GenBank/DDBJ whole genome shotgun (WGS) entry which is preliminary data.</text>
</comment>